<organism evidence="1 2">
    <name type="scientific">Cutibacterium granulosum</name>
    <dbReference type="NCBI Taxonomy" id="33011"/>
    <lineage>
        <taxon>Bacteria</taxon>
        <taxon>Bacillati</taxon>
        <taxon>Actinomycetota</taxon>
        <taxon>Actinomycetes</taxon>
        <taxon>Propionibacteriales</taxon>
        <taxon>Propionibacteriaceae</taxon>
        <taxon>Cutibacterium</taxon>
    </lineage>
</organism>
<evidence type="ECO:0000313" key="1">
    <source>
        <dbReference type="EMBL" id="SNV37756.1"/>
    </source>
</evidence>
<dbReference type="RefSeq" id="WP_021104674.1">
    <property type="nucleotide sequence ID" value="NZ_AP026710.1"/>
</dbReference>
<dbReference type="KEGG" id="cgrn:4412665_01574"/>
<name>A0A239WUB7_9ACTN</name>
<reference evidence="1 2" key="1">
    <citation type="submission" date="2017-06" db="EMBL/GenBank/DDBJ databases">
        <authorList>
            <consortium name="Pathogen Informatics"/>
        </authorList>
    </citation>
    <scope>NUCLEOTIDE SEQUENCE [LARGE SCALE GENOMIC DNA]</scope>
    <source>
        <strain evidence="1 2">NCTC11865</strain>
    </source>
</reference>
<gene>
    <name evidence="1" type="ORF">SAMEA4412665_01574</name>
</gene>
<proteinExistence type="predicted"/>
<accession>A0A239WUB7</accession>
<dbReference type="AlphaFoldDB" id="A0A239WUB7"/>
<protein>
    <submittedName>
        <fullName evidence="1">Uncharacterized protein</fullName>
    </submittedName>
</protein>
<dbReference type="Proteomes" id="UP000215332">
    <property type="component" value="Chromosome 1"/>
</dbReference>
<dbReference type="EMBL" id="LT906441">
    <property type="protein sequence ID" value="SNV37756.1"/>
    <property type="molecule type" value="Genomic_DNA"/>
</dbReference>
<evidence type="ECO:0000313" key="2">
    <source>
        <dbReference type="Proteomes" id="UP000215332"/>
    </source>
</evidence>
<sequence>MSTMAMSFRKAMFRGAHLVTRADPAALSRQREPQEVSAYQITQMAWEQAGKHLYRAMDEMPSQSSTTPPSSEH</sequence>
<dbReference type="GeneID" id="85154119"/>